<dbReference type="InterPro" id="IPR002035">
    <property type="entry name" value="VWF_A"/>
</dbReference>
<evidence type="ECO:0000313" key="2">
    <source>
        <dbReference type="EMBL" id="TVZ03613.1"/>
    </source>
</evidence>
<dbReference type="CDD" id="cd00198">
    <property type="entry name" value="vWFA"/>
    <property type="match status" value="1"/>
</dbReference>
<dbReference type="AlphaFoldDB" id="A0A6P2C2A0"/>
<evidence type="ECO:0000313" key="3">
    <source>
        <dbReference type="Proteomes" id="UP000460272"/>
    </source>
</evidence>
<dbReference type="SMART" id="SM00327">
    <property type="entry name" value="VWA"/>
    <property type="match status" value="1"/>
</dbReference>
<dbReference type="EMBL" id="RPFW01000004">
    <property type="protein sequence ID" value="TVZ03613.1"/>
    <property type="molecule type" value="Genomic_DNA"/>
</dbReference>
<name>A0A6P2C2A0_9ACTN</name>
<gene>
    <name evidence="2" type="ORF">EAS64_24935</name>
</gene>
<dbReference type="Gene3D" id="3.40.50.410">
    <property type="entry name" value="von Willebrand factor, type A domain"/>
    <property type="match status" value="1"/>
</dbReference>
<reference evidence="2 3" key="1">
    <citation type="submission" date="2018-11" db="EMBL/GenBank/DDBJ databases">
        <title>Trebonia kvetii gen.nov., sp.nov., a novel acidophilic actinobacterium, and proposal of the new actinobacterial family Treboniaceae fam. nov.</title>
        <authorList>
            <person name="Rapoport D."/>
            <person name="Sagova-Mareckova M."/>
            <person name="Sedlacek I."/>
            <person name="Provaznik J."/>
            <person name="Kralova S."/>
            <person name="Pavlinic D."/>
            <person name="Benes V."/>
            <person name="Kopecky J."/>
        </authorList>
    </citation>
    <scope>NUCLEOTIDE SEQUENCE [LARGE SCALE GENOMIC DNA]</scope>
    <source>
        <strain evidence="2 3">15Tr583</strain>
    </source>
</reference>
<sequence>MLCIDVSRSMDGRPMREAARGAMRIVDEAVEARYRVGVLLWNTDVAALAEPTQDGETARRLLDAATSANGGTSLLRPLERCHQILDQFKGHDRLVAIFGDGGLGPRERVLAKAQMKAEDIRFVTRGLGSTAAQEFAELSGEEQPSVAVNGVDDLAEGIATMAASLRSVNGTQRG</sequence>
<dbReference type="Proteomes" id="UP000460272">
    <property type="component" value="Unassembled WGS sequence"/>
</dbReference>
<comment type="caution">
    <text evidence="2">The sequence shown here is derived from an EMBL/GenBank/DDBJ whole genome shotgun (WGS) entry which is preliminary data.</text>
</comment>
<dbReference type="OrthoDB" id="4541568at2"/>
<dbReference type="Pfam" id="PF13519">
    <property type="entry name" value="VWA_2"/>
    <property type="match status" value="1"/>
</dbReference>
<keyword evidence="3" id="KW-1185">Reference proteome</keyword>
<evidence type="ECO:0000259" key="1">
    <source>
        <dbReference type="PROSITE" id="PS50234"/>
    </source>
</evidence>
<proteinExistence type="predicted"/>
<accession>A0A6P2C2A0</accession>
<feature type="domain" description="VWFA" evidence="1">
    <location>
        <begin position="1"/>
        <end position="165"/>
    </location>
</feature>
<dbReference type="PROSITE" id="PS50234">
    <property type="entry name" value="VWFA"/>
    <property type="match status" value="1"/>
</dbReference>
<dbReference type="InterPro" id="IPR036465">
    <property type="entry name" value="vWFA_dom_sf"/>
</dbReference>
<dbReference type="SUPFAM" id="SSF53300">
    <property type="entry name" value="vWA-like"/>
    <property type="match status" value="1"/>
</dbReference>
<organism evidence="2 3">
    <name type="scientific">Trebonia kvetii</name>
    <dbReference type="NCBI Taxonomy" id="2480626"/>
    <lineage>
        <taxon>Bacteria</taxon>
        <taxon>Bacillati</taxon>
        <taxon>Actinomycetota</taxon>
        <taxon>Actinomycetes</taxon>
        <taxon>Streptosporangiales</taxon>
        <taxon>Treboniaceae</taxon>
        <taxon>Trebonia</taxon>
    </lineage>
</organism>
<protein>
    <submittedName>
        <fullName evidence="2">VWA domain-containing protein</fullName>
    </submittedName>
</protein>